<organism evidence="1 2">
    <name type="scientific">Microbulbifer bruguierae</name>
    <dbReference type="NCBI Taxonomy" id="3029061"/>
    <lineage>
        <taxon>Bacteria</taxon>
        <taxon>Pseudomonadati</taxon>
        <taxon>Pseudomonadota</taxon>
        <taxon>Gammaproteobacteria</taxon>
        <taxon>Cellvibrionales</taxon>
        <taxon>Microbulbiferaceae</taxon>
        <taxon>Microbulbifer</taxon>
    </lineage>
</organism>
<proteinExistence type="predicted"/>
<dbReference type="Pfam" id="PF09709">
    <property type="entry name" value="Cas_Csd1"/>
    <property type="match status" value="1"/>
</dbReference>
<dbReference type="InterPro" id="IPR010144">
    <property type="entry name" value="CRISPR-assoc_prot_Csd1-typ"/>
</dbReference>
<name>A0ABY8NJ34_9GAMM</name>
<protein>
    <submittedName>
        <fullName evidence="1">Type I-C CRISPR-associated protein Cas8c/Csd1</fullName>
    </submittedName>
</protein>
<dbReference type="RefSeq" id="WP_280322068.1">
    <property type="nucleotide sequence ID" value="NZ_CP118605.1"/>
</dbReference>
<gene>
    <name evidence="1" type="primary">cas8c</name>
    <name evidence="1" type="ORF">PVT68_07400</name>
</gene>
<dbReference type="EMBL" id="CP118605">
    <property type="protein sequence ID" value="WGL18112.1"/>
    <property type="molecule type" value="Genomic_DNA"/>
</dbReference>
<dbReference type="CDD" id="cd09757">
    <property type="entry name" value="Cas8c_I-C"/>
    <property type="match status" value="1"/>
</dbReference>
<evidence type="ECO:0000313" key="1">
    <source>
        <dbReference type="EMBL" id="WGL18112.1"/>
    </source>
</evidence>
<dbReference type="Proteomes" id="UP001236500">
    <property type="component" value="Chromosome"/>
</dbReference>
<keyword evidence="2" id="KW-1185">Reference proteome</keyword>
<sequence length="603" mass="67305">MILSALNNYYQRLMARQVDGVAPFGYSQEKISFVLLLSKKGELVDVWKILDTTGKRPEARLLCVPQPEKRTSGVKSNFLWDKTSYALGVSSTSKRASEEHLAFKLLHKEALSDVKDPSVVAFLKFLDAWNPADYEKYDRLTRFGDELMDSNVVFRVDGEFCYLHESSVAQKIITQRHREEEQDSKSLCLVTGEEDSIARLHPVVKGVNGAQSSGANIVSFNRENPAFSSYGKVQGDNAPVSINAAFGYTTALNHLLRKGSRQRLQLGNTSVVFWAESSSTANAEAAEGLFSGLLDPSATDDSEADKLRSALEVVAKGRPMRELDPELEDDTRVCVLGLAPNASRLSVRFWESGSLHSFVERLAQHYRDLELQPLPWKREPSVGWLLLQTIPPHERFDNNKNIKKNAHEKVKPNLTGEMIRAVLTGGRYPQSLLANLIMRMRADGDISPLRVALCKAVLVRDARIANKLKEKEIPMSLDIENVEPGYLLGRLFAVLENAQEKALGGSVNSTIRDRYYGSASATPAIVFPVLVRNAQHHLSRLRKDNRGAAKNLAKQINEIVDKLPSFPKSLRIEAQGRFAIGYYHQNKARYVGQESSIEEGVEL</sequence>
<evidence type="ECO:0000313" key="2">
    <source>
        <dbReference type="Proteomes" id="UP001236500"/>
    </source>
</evidence>
<dbReference type="NCBIfam" id="TIGR01863">
    <property type="entry name" value="cas_Csd1"/>
    <property type="match status" value="1"/>
</dbReference>
<reference evidence="1 2" key="1">
    <citation type="submission" date="2023-02" db="EMBL/GenBank/DDBJ databases">
        <title>Description and genomic characterization of Microbulbifer bruguierae sp. nov., isolated from the sediment of mangrove plant Bruguiera sexangula.</title>
        <authorList>
            <person name="Long M."/>
        </authorList>
    </citation>
    <scope>NUCLEOTIDE SEQUENCE [LARGE SCALE GENOMIC DNA]</scope>
    <source>
        <strain evidence="1 2">H12</strain>
    </source>
</reference>
<accession>A0ABY8NJ34</accession>